<gene>
    <name evidence="2" type="ORF">VP1G_11404</name>
</gene>
<name>A0A194VD38_CYTMA</name>
<dbReference type="Proteomes" id="UP000078576">
    <property type="component" value="Unassembled WGS sequence"/>
</dbReference>
<organism evidence="2 3">
    <name type="scientific">Cytospora mali</name>
    <name type="common">Apple Valsa canker fungus</name>
    <name type="synonym">Valsa mali</name>
    <dbReference type="NCBI Taxonomy" id="578113"/>
    <lineage>
        <taxon>Eukaryota</taxon>
        <taxon>Fungi</taxon>
        <taxon>Dikarya</taxon>
        <taxon>Ascomycota</taxon>
        <taxon>Pezizomycotina</taxon>
        <taxon>Sordariomycetes</taxon>
        <taxon>Sordariomycetidae</taxon>
        <taxon>Diaporthales</taxon>
        <taxon>Cytosporaceae</taxon>
        <taxon>Cytospora</taxon>
    </lineage>
</organism>
<dbReference type="AlphaFoldDB" id="A0A194VD38"/>
<protein>
    <submittedName>
        <fullName evidence="2">Uncharacterized protein</fullName>
    </submittedName>
</protein>
<evidence type="ECO:0000313" key="3">
    <source>
        <dbReference type="Proteomes" id="UP000078576"/>
    </source>
</evidence>
<dbReference type="OrthoDB" id="4793569at2759"/>
<feature type="region of interest" description="Disordered" evidence="1">
    <location>
        <begin position="1"/>
        <end position="50"/>
    </location>
</feature>
<accession>A0A194VD38</accession>
<keyword evidence="3" id="KW-1185">Reference proteome</keyword>
<proteinExistence type="predicted"/>
<sequence length="141" mass="15611">MTKTSPMSGGTRVRTSSSLAPELSSTESSHLFHDQAHPSPSKRVRLEDPRNNYPSIPWLTESWLAKVVPYERIATASPRLGVGIIRQGLLDHYINLLPNITGFADLMPVSDSSGQHLGHRVKVATWPLTKQDELKARKFAA</sequence>
<reference evidence="3" key="1">
    <citation type="submission" date="2014-12" db="EMBL/GenBank/DDBJ databases">
        <title>Genome Sequence of Valsa Canker Pathogens Uncovers a Specific Adaption of Colonization on Woody Bark.</title>
        <authorList>
            <person name="Yin Z."/>
            <person name="Liu H."/>
            <person name="Gao X."/>
            <person name="Li Z."/>
            <person name="Song N."/>
            <person name="Ke X."/>
            <person name="Dai Q."/>
            <person name="Wu Y."/>
            <person name="Sun Y."/>
            <person name="Xu J.-R."/>
            <person name="Kang Z.K."/>
            <person name="Wang L."/>
            <person name="Huang L."/>
        </authorList>
    </citation>
    <scope>NUCLEOTIDE SEQUENCE [LARGE SCALE GENOMIC DNA]</scope>
    <source>
        <strain evidence="3">SXYL134</strain>
    </source>
</reference>
<dbReference type="EMBL" id="KN714791">
    <property type="protein sequence ID" value="KUI61907.1"/>
    <property type="molecule type" value="Genomic_DNA"/>
</dbReference>
<evidence type="ECO:0000313" key="2">
    <source>
        <dbReference type="EMBL" id="KUI61907.1"/>
    </source>
</evidence>
<feature type="compositionally biased region" description="Polar residues" evidence="1">
    <location>
        <begin position="1"/>
        <end position="29"/>
    </location>
</feature>
<evidence type="ECO:0000256" key="1">
    <source>
        <dbReference type="SAM" id="MobiDB-lite"/>
    </source>
</evidence>